<proteinExistence type="predicted"/>
<evidence type="ECO:0000313" key="1">
    <source>
        <dbReference type="EMBL" id="KAJ3495133.1"/>
    </source>
</evidence>
<protein>
    <submittedName>
        <fullName evidence="1">Uncharacterized protein</fullName>
    </submittedName>
</protein>
<dbReference type="EMBL" id="JANAKD010000310">
    <property type="protein sequence ID" value="KAJ3495133.1"/>
    <property type="molecule type" value="Genomic_DNA"/>
</dbReference>
<gene>
    <name evidence="1" type="ORF">NLG97_g3614</name>
</gene>
<sequence length="463" mass="50838">MPGSTPENLSSVTNGNGTGPSSSVAHLATLAAAIQTKTVCLTNSLNEKHLEAPSYKLGGAASFPMEALDLQDKTIRNELITLTKELHDLLVGPKDTLKNLAWNSVSYVPLEAICELRIAQAVPTTGSISYTNLAAEIESLTGVKVIVSDLKSLIRLAMANDLFLEPTPDHVAHSRASLLMVEDLGVASWVGMFTTDLLRPIVNTVEAMKRWPGSQEPNETASSLNNNVPFFEFIQSDHARMKRYELAMKSHGDRDGFDLSHTIKGYPWSELGTAQVIDIGGNQGHVSFALAEAFPQLSFIVQDKPELRTEKTIGRVPEHLASRVQLTAHDCLTPQPVEADVYFFRHVFHVFSDKYAVEALKALVPVMRPGARVVIHDYVLPPPGVLSQSDEKSVRTMDLLMRTVCNAREREVSDWKSLFAQADVRFQWKGATKTTGKLSFIEAVWKEEGVTRGETPVPSPNGL</sequence>
<evidence type="ECO:0000313" key="2">
    <source>
        <dbReference type="Proteomes" id="UP001148737"/>
    </source>
</evidence>
<keyword evidence="2" id="KW-1185">Reference proteome</keyword>
<accession>A0ACC1QXK4</accession>
<organism evidence="1 2">
    <name type="scientific">Lecanicillium saksenae</name>
    <dbReference type="NCBI Taxonomy" id="468837"/>
    <lineage>
        <taxon>Eukaryota</taxon>
        <taxon>Fungi</taxon>
        <taxon>Dikarya</taxon>
        <taxon>Ascomycota</taxon>
        <taxon>Pezizomycotina</taxon>
        <taxon>Sordariomycetes</taxon>
        <taxon>Hypocreomycetidae</taxon>
        <taxon>Hypocreales</taxon>
        <taxon>Cordycipitaceae</taxon>
        <taxon>Lecanicillium</taxon>
    </lineage>
</organism>
<comment type="caution">
    <text evidence="1">The sequence shown here is derived from an EMBL/GenBank/DDBJ whole genome shotgun (WGS) entry which is preliminary data.</text>
</comment>
<dbReference type="Proteomes" id="UP001148737">
    <property type="component" value="Unassembled WGS sequence"/>
</dbReference>
<reference evidence="1" key="1">
    <citation type="submission" date="2022-07" db="EMBL/GenBank/DDBJ databases">
        <title>Genome Sequence of Lecanicillium saksenae.</title>
        <authorList>
            <person name="Buettner E."/>
        </authorList>
    </citation>
    <scope>NUCLEOTIDE SEQUENCE</scope>
    <source>
        <strain evidence="1">VT-O1</strain>
    </source>
</reference>
<name>A0ACC1QXK4_9HYPO</name>